<dbReference type="SMART" id="SM00260">
    <property type="entry name" value="CheW"/>
    <property type="match status" value="1"/>
</dbReference>
<dbReference type="PANTHER" id="PTHR47233">
    <property type="entry name" value="CHEMOTAXIS PROTEIN CHEV"/>
    <property type="match status" value="1"/>
</dbReference>
<dbReference type="PIRSF" id="PIRSF002867">
    <property type="entry name" value="CheV"/>
    <property type="match status" value="1"/>
</dbReference>
<keyword evidence="5" id="KW-1185">Reference proteome</keyword>
<dbReference type="Gene3D" id="2.30.30.40">
    <property type="entry name" value="SH3 Domains"/>
    <property type="match status" value="1"/>
</dbReference>
<dbReference type="Proteomes" id="UP000242432">
    <property type="component" value="Unassembled WGS sequence"/>
</dbReference>
<accession>A0A1T4VUI0</accession>
<reference evidence="5" key="1">
    <citation type="submission" date="2017-02" db="EMBL/GenBank/DDBJ databases">
        <authorList>
            <person name="Varghese N."/>
            <person name="Submissions S."/>
        </authorList>
    </citation>
    <scope>NUCLEOTIDE SEQUENCE [LARGE SCALE GENOMIC DNA]</scope>
    <source>
        <strain evidence="5">DSM 3072</strain>
    </source>
</reference>
<dbReference type="Pfam" id="PF01584">
    <property type="entry name" value="CheW"/>
    <property type="match status" value="1"/>
</dbReference>
<dbReference type="EMBL" id="FUXX01000048">
    <property type="protein sequence ID" value="SKA68623.1"/>
    <property type="molecule type" value="Genomic_DNA"/>
</dbReference>
<name>A0A1T4VUI0_9GAMM</name>
<dbReference type="InterPro" id="IPR036061">
    <property type="entry name" value="CheW-like_dom_sf"/>
</dbReference>
<dbReference type="PANTHER" id="PTHR47233:SF3">
    <property type="entry name" value="CHEMOTAXIS PROTEIN CHEV"/>
    <property type="match status" value="1"/>
</dbReference>
<dbReference type="RefSeq" id="WP_078929388.1">
    <property type="nucleotide sequence ID" value="NZ_FUXX01000048.1"/>
</dbReference>
<feature type="modified residue" description="4-aspartylphosphate" evidence="1">
    <location>
        <position position="241"/>
    </location>
</feature>
<dbReference type="GO" id="GO:0000160">
    <property type="term" value="P:phosphorelay signal transduction system"/>
    <property type="evidence" value="ECO:0007669"/>
    <property type="project" value="InterPro"/>
</dbReference>
<dbReference type="PROSITE" id="PS50851">
    <property type="entry name" value="CHEW"/>
    <property type="match status" value="1"/>
</dbReference>
<organism evidence="4 5">
    <name type="scientific">Succinivibrio dextrinosolvens DSM 3072</name>
    <dbReference type="NCBI Taxonomy" id="1123324"/>
    <lineage>
        <taxon>Bacteria</taxon>
        <taxon>Pseudomonadati</taxon>
        <taxon>Pseudomonadota</taxon>
        <taxon>Gammaproteobacteria</taxon>
        <taxon>Aeromonadales</taxon>
        <taxon>Succinivibrionaceae</taxon>
        <taxon>Succinivibrio</taxon>
    </lineage>
</organism>
<dbReference type="AlphaFoldDB" id="A0A1T4VUI0"/>
<dbReference type="STRING" id="83771.SAMN02910357_00445"/>
<feature type="domain" description="Response regulatory" evidence="2">
    <location>
        <begin position="185"/>
        <end position="308"/>
    </location>
</feature>
<protein>
    <submittedName>
        <fullName evidence="4">Two-component system, chemotaxis family, response regulator CheV</fullName>
    </submittedName>
</protein>
<sequence>MAGLIENIERRTGMVGQNRMEMLLFRLPNRKQLYGMNVFKILEILPCPHLTIMPKLHKSVIGVLNHRGTTSSVIDLSLAMEGPKTDDYRKYLLVMSEYNNSVQGFIVSKVERIVDYSWDKIMIPPSGLGNKAYLTAVTEYQNELVEIVDVEKIFSEISPYEEIVDNNSEEFKAHIRSMLKHPEAKIIVADDSKVAIKQTGDTVRTLGIEVIEANNGLEALNIIKDYAAKGKLDEIELLISDVEMPQLDGYSLSAALRKDPLLKDIYVILHTSLSGVFNESMLHRSGANSCVAKFDTEKLAKTVVKAIEELHGGLKPSESVTKLVN</sequence>
<dbReference type="PROSITE" id="PS50110">
    <property type="entry name" value="RESPONSE_REGULATORY"/>
    <property type="match status" value="1"/>
</dbReference>
<dbReference type="SUPFAM" id="SSF50341">
    <property type="entry name" value="CheW-like"/>
    <property type="match status" value="1"/>
</dbReference>
<evidence type="ECO:0000313" key="5">
    <source>
        <dbReference type="Proteomes" id="UP000242432"/>
    </source>
</evidence>
<dbReference type="InterPro" id="IPR001789">
    <property type="entry name" value="Sig_transdc_resp-reg_receiver"/>
</dbReference>
<dbReference type="InterPro" id="IPR002545">
    <property type="entry name" value="CheW-lke_dom"/>
</dbReference>
<dbReference type="InterPro" id="IPR011006">
    <property type="entry name" value="CheY-like_superfamily"/>
</dbReference>
<dbReference type="Pfam" id="PF00072">
    <property type="entry name" value="Response_reg"/>
    <property type="match status" value="1"/>
</dbReference>
<keyword evidence="1" id="KW-0597">Phosphoprotein</keyword>
<gene>
    <name evidence="4" type="ORF">SAMN02745213_02057</name>
</gene>
<dbReference type="SMART" id="SM00448">
    <property type="entry name" value="REC"/>
    <property type="match status" value="1"/>
</dbReference>
<dbReference type="SUPFAM" id="SSF52172">
    <property type="entry name" value="CheY-like"/>
    <property type="match status" value="1"/>
</dbReference>
<dbReference type="GO" id="GO:0006935">
    <property type="term" value="P:chemotaxis"/>
    <property type="evidence" value="ECO:0007669"/>
    <property type="project" value="InterPro"/>
</dbReference>
<evidence type="ECO:0000259" key="3">
    <source>
        <dbReference type="PROSITE" id="PS50851"/>
    </source>
</evidence>
<dbReference type="Gene3D" id="3.40.50.2300">
    <property type="match status" value="1"/>
</dbReference>
<evidence type="ECO:0000313" key="4">
    <source>
        <dbReference type="EMBL" id="SKA68623.1"/>
    </source>
</evidence>
<proteinExistence type="predicted"/>
<dbReference type="Gene3D" id="2.40.50.180">
    <property type="entry name" value="CheA-289, Domain 4"/>
    <property type="match status" value="1"/>
</dbReference>
<evidence type="ECO:0000259" key="2">
    <source>
        <dbReference type="PROSITE" id="PS50110"/>
    </source>
</evidence>
<feature type="domain" description="CheW-like" evidence="3">
    <location>
        <begin position="19"/>
        <end position="159"/>
    </location>
</feature>
<dbReference type="InterPro" id="IPR024181">
    <property type="entry name" value="Chemotax_regulator_CheV"/>
</dbReference>
<evidence type="ECO:0000256" key="1">
    <source>
        <dbReference type="PROSITE-ProRule" id="PRU00169"/>
    </source>
</evidence>